<protein>
    <submittedName>
        <fullName evidence="1">Uncharacterized protein</fullName>
    </submittedName>
</protein>
<evidence type="ECO:0000313" key="1">
    <source>
        <dbReference type="EMBL" id="ODN94635.1"/>
    </source>
</evidence>
<name>A0A1E3J1V6_9TREE</name>
<gene>
    <name evidence="1" type="ORF">L198_04773</name>
</gene>
<dbReference type="GeneID" id="30193986"/>
<organism evidence="1 2">
    <name type="scientific">Cryptococcus wingfieldii CBS 7118</name>
    <dbReference type="NCBI Taxonomy" id="1295528"/>
    <lineage>
        <taxon>Eukaryota</taxon>
        <taxon>Fungi</taxon>
        <taxon>Dikarya</taxon>
        <taxon>Basidiomycota</taxon>
        <taxon>Agaricomycotina</taxon>
        <taxon>Tremellomycetes</taxon>
        <taxon>Tremellales</taxon>
        <taxon>Cryptococcaceae</taxon>
        <taxon>Cryptococcus</taxon>
    </lineage>
</organism>
<reference evidence="1 2" key="1">
    <citation type="submission" date="2016-06" db="EMBL/GenBank/DDBJ databases">
        <title>Evolution of pathogenesis and genome organization in the Tremellales.</title>
        <authorList>
            <person name="Cuomo C."/>
            <person name="Litvintseva A."/>
            <person name="Heitman J."/>
            <person name="Chen Y."/>
            <person name="Sun S."/>
            <person name="Springer D."/>
            <person name="Dromer F."/>
            <person name="Young S."/>
            <person name="Zeng Q."/>
            <person name="Chapman S."/>
            <person name="Gujja S."/>
            <person name="Saif S."/>
            <person name="Birren B."/>
        </authorList>
    </citation>
    <scope>NUCLEOTIDE SEQUENCE [LARGE SCALE GENOMIC DNA]</scope>
    <source>
        <strain evidence="1 2">CBS 7118</strain>
    </source>
</reference>
<evidence type="ECO:0000313" key="2">
    <source>
        <dbReference type="Proteomes" id="UP000094819"/>
    </source>
</evidence>
<accession>A0A1E3J1V6</accession>
<keyword evidence="2" id="KW-1185">Reference proteome</keyword>
<sequence length="213" mass="24660">MDEFAHSAESVIRYMPDQQSTWDEQPEWGEPYGSFALYTSQSQKNQLGQLSDIMQRVYATEEDKPPFTYRVHSSVEDYLEDGGEMRGPEDRPSLWDHYKERLEREFDSSRYLDKLCEESPGTVKIVFTTRLTRTVPSSSSGGDDPRTSGWKVLDPEFSVSRKVMDDCPRAIREDKEAPAVYKRSIYRQIESLVHNHNSGSYFELGDDTTVKEF</sequence>
<dbReference type="RefSeq" id="XP_019030914.1">
    <property type="nucleotide sequence ID" value="XM_019176882.1"/>
</dbReference>
<dbReference type="EMBL" id="AWGH01000014">
    <property type="protein sequence ID" value="ODN94635.1"/>
    <property type="molecule type" value="Genomic_DNA"/>
</dbReference>
<dbReference type="Proteomes" id="UP000094819">
    <property type="component" value="Unassembled WGS sequence"/>
</dbReference>
<proteinExistence type="predicted"/>
<comment type="caution">
    <text evidence="1">The sequence shown here is derived from an EMBL/GenBank/DDBJ whole genome shotgun (WGS) entry which is preliminary data.</text>
</comment>
<dbReference type="AlphaFoldDB" id="A0A1E3J1V6"/>